<accession>A0A0W8EY23</accession>
<gene>
    <name evidence="1" type="ORF">ASZ90_016364</name>
</gene>
<sequence length="162" mass="18321">MVSIKDIPVEEQLKIVRKVMSVLPFYVDAACGEGCDSCVRSFFEDLASDLDTFATSHNLPREHAADLVRTLGIISILIFGREFETRYIEGFPGEAVIRLTECPMLHRADERGFAHSRASVLCSAYVQSIIKALNPWYQIRISRAMCRGDNFCEMIIEPKKDT</sequence>
<protein>
    <recommendedName>
        <fullName evidence="2">Metanogen output domain-containing protein</fullName>
    </recommendedName>
</protein>
<organism evidence="1">
    <name type="scientific">hydrocarbon metagenome</name>
    <dbReference type="NCBI Taxonomy" id="938273"/>
    <lineage>
        <taxon>unclassified sequences</taxon>
        <taxon>metagenomes</taxon>
        <taxon>ecological metagenomes</taxon>
    </lineage>
</organism>
<name>A0A0W8EY23_9ZZZZ</name>
<comment type="caution">
    <text evidence="1">The sequence shown here is derived from an EMBL/GenBank/DDBJ whole genome shotgun (WGS) entry which is preliminary data.</text>
</comment>
<dbReference type="EMBL" id="LNQE01001715">
    <property type="protein sequence ID" value="KUG13449.1"/>
    <property type="molecule type" value="Genomic_DNA"/>
</dbReference>
<evidence type="ECO:0000313" key="1">
    <source>
        <dbReference type="EMBL" id="KUG13449.1"/>
    </source>
</evidence>
<dbReference type="AlphaFoldDB" id="A0A0W8EY23"/>
<reference evidence="1" key="1">
    <citation type="journal article" date="2015" name="Proc. Natl. Acad. Sci. U.S.A.">
        <title>Networks of energetic and metabolic interactions define dynamics in microbial communities.</title>
        <authorList>
            <person name="Embree M."/>
            <person name="Liu J.K."/>
            <person name="Al-Bassam M.M."/>
            <person name="Zengler K."/>
        </authorList>
    </citation>
    <scope>NUCLEOTIDE SEQUENCE</scope>
</reference>
<evidence type="ECO:0008006" key="2">
    <source>
        <dbReference type="Google" id="ProtNLM"/>
    </source>
</evidence>
<proteinExistence type="predicted"/>